<name>A0ABX8FBI3_9BACI</name>
<accession>A0ABX8FBI3</accession>
<feature type="transmembrane region" description="Helical" evidence="10">
    <location>
        <begin position="12"/>
        <end position="33"/>
    </location>
</feature>
<dbReference type="Proteomes" id="UP000679247">
    <property type="component" value="Chromosome"/>
</dbReference>
<evidence type="ECO:0000256" key="9">
    <source>
        <dbReference type="ARBA" id="ARBA00023012"/>
    </source>
</evidence>
<dbReference type="InterPro" id="IPR003661">
    <property type="entry name" value="HisK_dim/P_dom"/>
</dbReference>
<keyword evidence="7 12" id="KW-0418">Kinase</keyword>
<feature type="transmembrane region" description="Helical" evidence="10">
    <location>
        <begin position="255"/>
        <end position="274"/>
    </location>
</feature>
<dbReference type="Gene3D" id="3.30.565.10">
    <property type="entry name" value="Histidine kinase-like ATPase, C-terminal domain"/>
    <property type="match status" value="1"/>
</dbReference>
<evidence type="ECO:0000256" key="1">
    <source>
        <dbReference type="ARBA" id="ARBA00000085"/>
    </source>
</evidence>
<evidence type="ECO:0000256" key="3">
    <source>
        <dbReference type="ARBA" id="ARBA00012438"/>
    </source>
</evidence>
<dbReference type="Pfam" id="PF02518">
    <property type="entry name" value="HATPase_c"/>
    <property type="match status" value="1"/>
</dbReference>
<reference evidence="12 13" key="1">
    <citation type="submission" date="2021-03" db="EMBL/GenBank/DDBJ databases">
        <title>The first data on the complete genome of the tetrodotoxin-producing bacterium.</title>
        <authorList>
            <person name="Melnikova D.I."/>
            <person name="Nijland R."/>
            <person name="Magarlamov T.Y."/>
        </authorList>
    </citation>
    <scope>NUCLEOTIDE SEQUENCE [LARGE SCALE GENOMIC DNA]</scope>
    <source>
        <strain evidence="12 13">1839</strain>
    </source>
</reference>
<dbReference type="PANTHER" id="PTHR45453:SF1">
    <property type="entry name" value="PHOSPHATE REGULON SENSOR PROTEIN PHOR"/>
    <property type="match status" value="1"/>
</dbReference>
<evidence type="ECO:0000256" key="8">
    <source>
        <dbReference type="ARBA" id="ARBA00022840"/>
    </source>
</evidence>
<dbReference type="Pfam" id="PF00512">
    <property type="entry name" value="HisKA"/>
    <property type="match status" value="1"/>
</dbReference>
<dbReference type="SUPFAM" id="SSF55874">
    <property type="entry name" value="ATPase domain of HSP90 chaperone/DNA topoisomerase II/histidine kinase"/>
    <property type="match status" value="1"/>
</dbReference>
<dbReference type="EC" id="2.7.13.3" evidence="3"/>
<evidence type="ECO:0000313" key="13">
    <source>
        <dbReference type="Proteomes" id="UP000679247"/>
    </source>
</evidence>
<gene>
    <name evidence="12" type="ORF">J1899_00930</name>
</gene>
<keyword evidence="8" id="KW-0067">ATP-binding</keyword>
<dbReference type="GO" id="GO:0016301">
    <property type="term" value="F:kinase activity"/>
    <property type="evidence" value="ECO:0007669"/>
    <property type="project" value="UniProtKB-KW"/>
</dbReference>
<comment type="catalytic activity">
    <reaction evidence="1">
        <text>ATP + protein L-histidine = ADP + protein N-phospho-L-histidine.</text>
        <dbReference type="EC" id="2.7.13.3"/>
    </reaction>
</comment>
<feature type="domain" description="Histidine kinase" evidence="11">
    <location>
        <begin position="356"/>
        <end position="575"/>
    </location>
</feature>
<organism evidence="12 13">
    <name type="scientific">Cytobacillus gottheilii</name>
    <dbReference type="NCBI Taxonomy" id="859144"/>
    <lineage>
        <taxon>Bacteria</taxon>
        <taxon>Bacillati</taxon>
        <taxon>Bacillota</taxon>
        <taxon>Bacilli</taxon>
        <taxon>Bacillales</taxon>
        <taxon>Bacillaceae</taxon>
        <taxon>Cytobacillus</taxon>
    </lineage>
</organism>
<dbReference type="Gene3D" id="1.10.287.130">
    <property type="match status" value="1"/>
</dbReference>
<evidence type="ECO:0000313" key="12">
    <source>
        <dbReference type="EMBL" id="QVY61746.1"/>
    </source>
</evidence>
<dbReference type="SUPFAM" id="SSF47384">
    <property type="entry name" value="Homodimeric domain of signal transducing histidine kinase"/>
    <property type="match status" value="1"/>
</dbReference>
<evidence type="ECO:0000256" key="6">
    <source>
        <dbReference type="ARBA" id="ARBA00022741"/>
    </source>
</evidence>
<comment type="subcellular location">
    <subcellularLocation>
        <location evidence="2">Membrane</location>
    </subcellularLocation>
</comment>
<evidence type="ECO:0000256" key="5">
    <source>
        <dbReference type="ARBA" id="ARBA00022679"/>
    </source>
</evidence>
<keyword evidence="5" id="KW-0808">Transferase</keyword>
<keyword evidence="10" id="KW-0472">Membrane</keyword>
<evidence type="ECO:0000256" key="7">
    <source>
        <dbReference type="ARBA" id="ARBA00022777"/>
    </source>
</evidence>
<keyword evidence="6" id="KW-0547">Nucleotide-binding</keyword>
<keyword evidence="9" id="KW-0902">Two-component regulatory system</keyword>
<dbReference type="InterPro" id="IPR036097">
    <property type="entry name" value="HisK_dim/P_sf"/>
</dbReference>
<dbReference type="RefSeq" id="WP_214476916.1">
    <property type="nucleotide sequence ID" value="NZ_CP071709.1"/>
</dbReference>
<dbReference type="InterPro" id="IPR004358">
    <property type="entry name" value="Sig_transdc_His_kin-like_C"/>
</dbReference>
<protein>
    <recommendedName>
        <fullName evidence="3">histidine kinase</fullName>
        <ecNumber evidence="3">2.7.13.3</ecNumber>
    </recommendedName>
</protein>
<dbReference type="InterPro" id="IPR036890">
    <property type="entry name" value="HATPase_C_sf"/>
</dbReference>
<keyword evidence="10" id="KW-0812">Transmembrane</keyword>
<proteinExistence type="predicted"/>
<dbReference type="SMART" id="SM00387">
    <property type="entry name" value="HATPase_c"/>
    <property type="match status" value="1"/>
</dbReference>
<dbReference type="PROSITE" id="PS50109">
    <property type="entry name" value="HIS_KIN"/>
    <property type="match status" value="1"/>
</dbReference>
<dbReference type="PRINTS" id="PR00344">
    <property type="entry name" value="BCTRLSENSOR"/>
</dbReference>
<evidence type="ECO:0000256" key="2">
    <source>
        <dbReference type="ARBA" id="ARBA00004370"/>
    </source>
</evidence>
<dbReference type="InterPro" id="IPR050351">
    <property type="entry name" value="BphY/WalK/GraS-like"/>
</dbReference>
<evidence type="ECO:0000256" key="4">
    <source>
        <dbReference type="ARBA" id="ARBA00022553"/>
    </source>
</evidence>
<dbReference type="CDD" id="cd00075">
    <property type="entry name" value="HATPase"/>
    <property type="match status" value="1"/>
</dbReference>
<evidence type="ECO:0000259" key="11">
    <source>
        <dbReference type="PROSITE" id="PS50109"/>
    </source>
</evidence>
<keyword evidence="13" id="KW-1185">Reference proteome</keyword>
<dbReference type="EMBL" id="CP071709">
    <property type="protein sequence ID" value="QVY61746.1"/>
    <property type="molecule type" value="Genomic_DNA"/>
</dbReference>
<dbReference type="InterPro" id="IPR005467">
    <property type="entry name" value="His_kinase_dom"/>
</dbReference>
<dbReference type="SMART" id="SM00388">
    <property type="entry name" value="HisKA"/>
    <property type="match status" value="1"/>
</dbReference>
<keyword evidence="4" id="KW-0597">Phosphoprotein</keyword>
<dbReference type="PANTHER" id="PTHR45453">
    <property type="entry name" value="PHOSPHATE REGULON SENSOR PROTEIN PHOR"/>
    <property type="match status" value="1"/>
</dbReference>
<evidence type="ECO:0000256" key="10">
    <source>
        <dbReference type="SAM" id="Phobius"/>
    </source>
</evidence>
<sequence length="582" mass="66629">MNIYRRFIVQFLFQIIIGFILLLLLFIAIWGMIGFSISSADIEKDLSNGDSFYFSEAISMKDGKAVFNDKLKQLVKNQDMELIVFTAEGQIAGSYPSSETDPSQIEQGELASLILGETGEHSFIDLVDWKDMDPYYLLVRRGTALQDLLTETKMLAEWDQQKLNLTDRAIDKLNKEHSWVQLINPAGEVVDEFAAEAQPNHYSFEELSIIAEHDKNSASAYFHEETGQTLIVGIGHNDPAASIDESFYKHISQSFLIAFVILFLLLLLGTFWYARKFGIPLITMMKWIKNLGDGIFEEPQDLHQQSVLMNKKGKLKKKYRLYKDFILALHQLTKTLKDNESERLKMTKTREEWISGISHDLKTPLASIAGYSQMLKSPNYSWSEQETKEFGEIITNKSAYMMELLEDLTLTYRLRNQALPIVKEEVDLNEFIRRTIIYFVNDPNNKDLNLLFNPSPKRISAHIDPKWFQRILDNLIQNAIKYNPAHTSITVSVSLIEQHFIVIKVEDDGVGMDQETLDKLFQRYYRGTNTSDTSMGTGLGMAIAKQLVQLHDGTIQVNSTPNKGTFIRILIPAMENAKEYKP</sequence>
<dbReference type="InterPro" id="IPR003594">
    <property type="entry name" value="HATPase_dom"/>
</dbReference>
<keyword evidence="10" id="KW-1133">Transmembrane helix</keyword>
<dbReference type="CDD" id="cd00082">
    <property type="entry name" value="HisKA"/>
    <property type="match status" value="1"/>
</dbReference>